<dbReference type="InterPro" id="IPR002110">
    <property type="entry name" value="Ankyrin_rpt"/>
</dbReference>
<protein>
    <recommendedName>
        <fullName evidence="4">ANK_REP_REGION domain-containing protein</fullName>
    </recommendedName>
</protein>
<evidence type="ECO:0000313" key="3">
    <source>
        <dbReference type="Proteomes" id="UP001295684"/>
    </source>
</evidence>
<name>A0AAD1UBJ6_EUPCR</name>
<keyword evidence="1" id="KW-1133">Transmembrane helix</keyword>
<dbReference type="AlphaFoldDB" id="A0AAD1UBJ6"/>
<evidence type="ECO:0008006" key="4">
    <source>
        <dbReference type="Google" id="ProtNLM"/>
    </source>
</evidence>
<dbReference type="SMART" id="SM00248">
    <property type="entry name" value="ANK"/>
    <property type="match status" value="4"/>
</dbReference>
<organism evidence="2 3">
    <name type="scientific">Euplotes crassus</name>
    <dbReference type="NCBI Taxonomy" id="5936"/>
    <lineage>
        <taxon>Eukaryota</taxon>
        <taxon>Sar</taxon>
        <taxon>Alveolata</taxon>
        <taxon>Ciliophora</taxon>
        <taxon>Intramacronucleata</taxon>
        <taxon>Spirotrichea</taxon>
        <taxon>Hypotrichia</taxon>
        <taxon>Euplotida</taxon>
        <taxon>Euplotidae</taxon>
        <taxon>Moneuplotes</taxon>
    </lineage>
</organism>
<accession>A0AAD1UBJ6</accession>
<proteinExistence type="predicted"/>
<reference evidence="2" key="1">
    <citation type="submission" date="2023-07" db="EMBL/GenBank/DDBJ databases">
        <authorList>
            <consortium name="AG Swart"/>
            <person name="Singh M."/>
            <person name="Singh A."/>
            <person name="Seah K."/>
            <person name="Emmerich C."/>
        </authorList>
    </citation>
    <scope>NUCLEOTIDE SEQUENCE</scope>
    <source>
        <strain evidence="2">DP1</strain>
    </source>
</reference>
<dbReference type="Proteomes" id="UP001295684">
    <property type="component" value="Unassembled WGS sequence"/>
</dbReference>
<feature type="transmembrane region" description="Helical" evidence="1">
    <location>
        <begin position="451"/>
        <end position="473"/>
    </location>
</feature>
<sequence length="481" mass="55367">MEIEVIDLGARHGHTQKTLLHMLVDAENEEDLSKVLENCLQSNQQESKEVLPQYKDVQYINLDINAQDLNGFTPLISVIVCSHIFSVKVIKLMVKLGADPFLKSNDGRNAFHWATRIGEKPVLETLVSCIPSSDVTRMLNIPVEDGYELKPIHIAARFDNLALFEYIMELEQKCSKTCLHTTYLRSKDPNKDFIKVCPLCFEDNNIYSPNSKGDSLLHIIVRFGAIKVFHCLLVKLMDILTKCKKSLGPIDYKQEGLTKEYTNPDEIDEEPPAPEFSQKFLEYMGIDGDYVSTDEIYQEDTQEEKKKSPDKIYKCAKEIPVLSKDASINEFTDCELALMRKTILKILSHKNNKGDTIIVEAIKSNQEELLLSIRMSNLVRQDPIREREVCLGAFFDKYEKILVKIENRKRKKRKCVFWENDEDDEPEESISLDKINKDLSEERKRLELKSIALFIFLFVVFLCISLFCSYVFLSINYAGTS</sequence>
<keyword evidence="3" id="KW-1185">Reference proteome</keyword>
<comment type="caution">
    <text evidence="2">The sequence shown here is derived from an EMBL/GenBank/DDBJ whole genome shotgun (WGS) entry which is preliminary data.</text>
</comment>
<evidence type="ECO:0000256" key="1">
    <source>
        <dbReference type="SAM" id="Phobius"/>
    </source>
</evidence>
<dbReference type="EMBL" id="CAMPGE010007143">
    <property type="protein sequence ID" value="CAI2366068.1"/>
    <property type="molecule type" value="Genomic_DNA"/>
</dbReference>
<keyword evidence="1" id="KW-0812">Transmembrane</keyword>
<keyword evidence="1" id="KW-0472">Membrane</keyword>
<evidence type="ECO:0000313" key="2">
    <source>
        <dbReference type="EMBL" id="CAI2366068.1"/>
    </source>
</evidence>
<dbReference type="SUPFAM" id="SSF48403">
    <property type="entry name" value="Ankyrin repeat"/>
    <property type="match status" value="1"/>
</dbReference>
<dbReference type="InterPro" id="IPR036770">
    <property type="entry name" value="Ankyrin_rpt-contain_sf"/>
</dbReference>
<dbReference type="PANTHER" id="PTHR24121">
    <property type="entry name" value="NO MECHANORECEPTOR POTENTIAL C, ISOFORM D-RELATED"/>
    <property type="match status" value="1"/>
</dbReference>
<dbReference type="PANTHER" id="PTHR24121:SF21">
    <property type="entry name" value="ANKYRIN REPEAT FAMILY PROTEIN"/>
    <property type="match status" value="1"/>
</dbReference>
<dbReference type="Gene3D" id="1.25.40.20">
    <property type="entry name" value="Ankyrin repeat-containing domain"/>
    <property type="match status" value="2"/>
</dbReference>
<gene>
    <name evidence="2" type="ORF">ECRASSUSDP1_LOCUS7339</name>
</gene>